<reference evidence="8" key="2">
    <citation type="submission" date="2013-07" db="EMBL/GenBank/DDBJ databases">
        <authorList>
            <person name="Morais-Silva F.O."/>
            <person name="Rezende A.M."/>
            <person name="Pimentel C."/>
            <person name="Resende D.M."/>
            <person name="Santos C.I."/>
            <person name="Clemente C."/>
            <person name="de Oliveira L.M."/>
            <person name="da Silva S.M."/>
            <person name="Costa D.A."/>
            <person name="Varela-Raposo A."/>
            <person name="Horacio E.C.A."/>
            <person name="Matos M."/>
            <person name="Flores O."/>
            <person name="Ruiz J.C."/>
            <person name="Rodrigues-Pousada C."/>
        </authorList>
    </citation>
    <scope>NUCLEOTIDE SEQUENCE [LARGE SCALE GENOMIC DNA]</scope>
    <source>
        <strain evidence="8">ATCC 19364 / DSM 1382 / NCIMB 9332 / VKM B-1759</strain>
    </source>
</reference>
<dbReference type="eggNOG" id="COG0313">
    <property type="taxonomic scope" value="Bacteria"/>
</dbReference>
<organism evidence="7 8">
    <name type="scientific">Megalodesulfovibrio gigas (strain ATCC 19364 / DSM 1382 / NCIMB 9332 / VKM B-1759)</name>
    <name type="common">Desulfovibrio gigas</name>
    <dbReference type="NCBI Taxonomy" id="1121448"/>
    <lineage>
        <taxon>Bacteria</taxon>
        <taxon>Pseudomonadati</taxon>
        <taxon>Thermodesulfobacteriota</taxon>
        <taxon>Desulfovibrionia</taxon>
        <taxon>Desulfovibrionales</taxon>
        <taxon>Desulfovibrionaceae</taxon>
        <taxon>Megalodesulfovibrio</taxon>
    </lineage>
</organism>
<evidence type="ECO:0000256" key="2">
    <source>
        <dbReference type="ARBA" id="ARBA00022552"/>
    </source>
</evidence>
<dbReference type="PROSITE" id="PS50096">
    <property type="entry name" value="IQ"/>
    <property type="match status" value="1"/>
</dbReference>
<evidence type="ECO:0000259" key="6">
    <source>
        <dbReference type="Pfam" id="PF00590"/>
    </source>
</evidence>
<accession>T2GF73</accession>
<gene>
    <name evidence="7" type="ORF">DGI_3115</name>
</gene>
<keyword evidence="2" id="KW-0698">rRNA processing</keyword>
<evidence type="ECO:0000256" key="1">
    <source>
        <dbReference type="ARBA" id="ARBA00022490"/>
    </source>
</evidence>
<dbReference type="HOGENOM" id="CLU_044779_0_0_7"/>
<proteinExistence type="predicted"/>
<keyword evidence="8" id="KW-1185">Reference proteome</keyword>
<name>T2GF73_MEGG1</name>
<dbReference type="Pfam" id="PF00590">
    <property type="entry name" value="TP_methylase"/>
    <property type="match status" value="1"/>
</dbReference>
<dbReference type="GO" id="GO:0006364">
    <property type="term" value="P:rRNA processing"/>
    <property type="evidence" value="ECO:0007669"/>
    <property type="project" value="UniProtKB-KW"/>
</dbReference>
<dbReference type="InterPro" id="IPR000878">
    <property type="entry name" value="4pyrrol_Mease"/>
</dbReference>
<dbReference type="GO" id="GO:0032259">
    <property type="term" value="P:methylation"/>
    <property type="evidence" value="ECO:0007669"/>
    <property type="project" value="UniProtKB-KW"/>
</dbReference>
<keyword evidence="4 7" id="KW-0808">Transferase</keyword>
<dbReference type="PANTHER" id="PTHR46111">
    <property type="entry name" value="RIBOSOMAL RNA SMALL SUBUNIT METHYLTRANSFERASE I"/>
    <property type="match status" value="1"/>
</dbReference>
<dbReference type="InterPro" id="IPR035996">
    <property type="entry name" value="4pyrrol_Methylase_sf"/>
</dbReference>
<keyword evidence="5" id="KW-0949">S-adenosyl-L-methionine</keyword>
<dbReference type="PANTHER" id="PTHR46111:SF1">
    <property type="entry name" value="RIBOSOMAL RNA SMALL SUBUNIT METHYLTRANSFERASE I"/>
    <property type="match status" value="1"/>
</dbReference>
<dbReference type="EMBL" id="CP006585">
    <property type="protein sequence ID" value="AGW14829.1"/>
    <property type="molecule type" value="Genomic_DNA"/>
</dbReference>
<protein>
    <submittedName>
        <fullName evidence="7">Putative Ribosomal RNA small subunit methyltransferase I</fullName>
    </submittedName>
</protein>
<feature type="domain" description="Tetrapyrrole methylase" evidence="6">
    <location>
        <begin position="2"/>
        <end position="176"/>
    </location>
</feature>
<keyword evidence="1" id="KW-0963">Cytoplasm</keyword>
<evidence type="ECO:0000256" key="4">
    <source>
        <dbReference type="ARBA" id="ARBA00022679"/>
    </source>
</evidence>
<evidence type="ECO:0000256" key="3">
    <source>
        <dbReference type="ARBA" id="ARBA00022603"/>
    </source>
</evidence>
<keyword evidence="3 7" id="KW-0489">Methyltransferase</keyword>
<dbReference type="Gene3D" id="3.30.950.10">
    <property type="entry name" value="Methyltransferase, Cobalt-precorrin-4 Transmethylase, Domain 2"/>
    <property type="match status" value="1"/>
</dbReference>
<dbReference type="Gene3D" id="3.40.1010.10">
    <property type="entry name" value="Cobalt-precorrin-4 Transmethylase, Domain 1"/>
    <property type="match status" value="1"/>
</dbReference>
<dbReference type="PIRSF" id="PIRSF005917">
    <property type="entry name" value="MTase_YraL"/>
    <property type="match status" value="1"/>
</dbReference>
<dbReference type="KEGG" id="dgg:DGI_3115"/>
<dbReference type="STRING" id="1121448.DGI_3115"/>
<sequence>MLGKAEVVLAEDTRRTGMLFARLGLPSPKFLSFYEHNEDARIAQVLALLAEGREVALVSDAGTPLMADPGYRLVRACREQGLPVSPVPGASAVLAALSASGIPPYPFVFLGFPPRKASERRDLFRPYAALQATLVFFERGSRVAQTMVDAREVLGDRDCCVARELTKLHEEFILTSFDAWLAAPPEVLGEATVVVGPPRASTGAQAERTPDDEVDRLLAAAREDGCKPREAAKRVQAAVAGWTAKELYDRVHRHTAG</sequence>
<dbReference type="InterPro" id="IPR014777">
    <property type="entry name" value="4pyrrole_Mease_sub1"/>
</dbReference>
<dbReference type="Proteomes" id="UP000016587">
    <property type="component" value="Chromosome"/>
</dbReference>
<dbReference type="GO" id="GO:0008168">
    <property type="term" value="F:methyltransferase activity"/>
    <property type="evidence" value="ECO:0007669"/>
    <property type="project" value="UniProtKB-KW"/>
</dbReference>
<dbReference type="CDD" id="cd11648">
    <property type="entry name" value="RsmI"/>
    <property type="match status" value="1"/>
</dbReference>
<evidence type="ECO:0000313" key="7">
    <source>
        <dbReference type="EMBL" id="AGW14829.1"/>
    </source>
</evidence>
<dbReference type="InterPro" id="IPR008189">
    <property type="entry name" value="rRNA_ssu_MeTfrase_I"/>
</dbReference>
<dbReference type="InterPro" id="IPR014776">
    <property type="entry name" value="4pyrrole_Mease_sub2"/>
</dbReference>
<dbReference type="AlphaFoldDB" id="T2GF73"/>
<reference evidence="7 8" key="1">
    <citation type="journal article" date="2013" name="J. Bacteriol.">
        <title>Roles of HynAB and Ech, the only two hydrogenases found in the model sulfate reducer Desulfovibrio gigas.</title>
        <authorList>
            <person name="Morais-Silva F.O."/>
            <person name="Santos C.I."/>
            <person name="Rodrigues R."/>
            <person name="Pereira I.A."/>
            <person name="Rodrigues-Pousada C."/>
        </authorList>
    </citation>
    <scope>NUCLEOTIDE SEQUENCE [LARGE SCALE GENOMIC DNA]</scope>
    <source>
        <strain evidence="8">ATCC 19364 / DSM 1382 / NCIMB 9332 / VKM B-1759</strain>
    </source>
</reference>
<evidence type="ECO:0000256" key="5">
    <source>
        <dbReference type="ARBA" id="ARBA00022691"/>
    </source>
</evidence>
<evidence type="ECO:0000313" key="8">
    <source>
        <dbReference type="Proteomes" id="UP000016587"/>
    </source>
</evidence>
<dbReference type="PATRIC" id="fig|1121448.10.peg.3076"/>
<dbReference type="SUPFAM" id="SSF53790">
    <property type="entry name" value="Tetrapyrrole methylase"/>
    <property type="match status" value="1"/>
</dbReference>